<evidence type="ECO:0000256" key="2">
    <source>
        <dbReference type="SAM" id="MobiDB-lite"/>
    </source>
</evidence>
<dbReference type="PANTHER" id="PTHR46734">
    <property type="entry name" value="TELOMERIC REPEAT-BINDING FACTOR 1 TERF1"/>
    <property type="match status" value="1"/>
</dbReference>
<feature type="domain" description="Myb-like" evidence="3">
    <location>
        <begin position="32"/>
        <end position="87"/>
    </location>
</feature>
<name>A0A9N9A579_9GLOM</name>
<sequence>MVKEEDEGEKNEKGEKDQMRTSTTRRNIMKKRRKKWSNLELDTLEKGMMEHGTKWRKILDVYGRPHGHLRERTPVQLKDKARTEKMRRIREGISLGIFEIATE</sequence>
<reference evidence="4" key="1">
    <citation type="submission" date="2021-06" db="EMBL/GenBank/DDBJ databases">
        <authorList>
            <person name="Kallberg Y."/>
            <person name="Tangrot J."/>
            <person name="Rosling A."/>
        </authorList>
    </citation>
    <scope>NUCLEOTIDE SEQUENCE</scope>
    <source>
        <strain evidence="4">AZ414A</strain>
    </source>
</reference>
<proteinExistence type="predicted"/>
<organism evidence="4 5">
    <name type="scientific">Diversispora eburnea</name>
    <dbReference type="NCBI Taxonomy" id="1213867"/>
    <lineage>
        <taxon>Eukaryota</taxon>
        <taxon>Fungi</taxon>
        <taxon>Fungi incertae sedis</taxon>
        <taxon>Mucoromycota</taxon>
        <taxon>Glomeromycotina</taxon>
        <taxon>Glomeromycetes</taxon>
        <taxon>Diversisporales</taxon>
        <taxon>Diversisporaceae</taxon>
        <taxon>Diversispora</taxon>
    </lineage>
</organism>
<dbReference type="Pfam" id="PF00249">
    <property type="entry name" value="Myb_DNA-binding"/>
    <property type="match status" value="1"/>
</dbReference>
<dbReference type="AlphaFoldDB" id="A0A9N9A579"/>
<accession>A0A9N9A579</accession>
<keyword evidence="5" id="KW-1185">Reference proteome</keyword>
<evidence type="ECO:0000256" key="1">
    <source>
        <dbReference type="ARBA" id="ARBA00023242"/>
    </source>
</evidence>
<dbReference type="EMBL" id="CAJVPK010000491">
    <property type="protein sequence ID" value="CAG8517144.1"/>
    <property type="molecule type" value="Genomic_DNA"/>
</dbReference>
<gene>
    <name evidence="4" type="ORF">DEBURN_LOCUS5475</name>
</gene>
<protein>
    <submittedName>
        <fullName evidence="4">10279_t:CDS:1</fullName>
    </submittedName>
</protein>
<feature type="region of interest" description="Disordered" evidence="2">
    <location>
        <begin position="1"/>
        <end position="32"/>
    </location>
</feature>
<keyword evidence="1" id="KW-0539">Nucleus</keyword>
<dbReference type="OrthoDB" id="3366990at2759"/>
<evidence type="ECO:0000313" key="4">
    <source>
        <dbReference type="EMBL" id="CAG8517144.1"/>
    </source>
</evidence>
<dbReference type="SMART" id="SM00717">
    <property type="entry name" value="SANT"/>
    <property type="match status" value="1"/>
</dbReference>
<evidence type="ECO:0000313" key="5">
    <source>
        <dbReference type="Proteomes" id="UP000789706"/>
    </source>
</evidence>
<dbReference type="InterPro" id="IPR052450">
    <property type="entry name" value="TRBD-Containing_Protein"/>
</dbReference>
<dbReference type="InterPro" id="IPR009057">
    <property type="entry name" value="Homeodomain-like_sf"/>
</dbReference>
<dbReference type="PANTHER" id="PTHR46734:SF1">
    <property type="entry name" value="TELOMERIC REPEAT-BINDING FACTOR 1"/>
    <property type="match status" value="1"/>
</dbReference>
<dbReference type="Proteomes" id="UP000789706">
    <property type="component" value="Unassembled WGS sequence"/>
</dbReference>
<evidence type="ECO:0000259" key="3">
    <source>
        <dbReference type="SMART" id="SM00717"/>
    </source>
</evidence>
<dbReference type="Gene3D" id="1.10.10.60">
    <property type="entry name" value="Homeodomain-like"/>
    <property type="match status" value="1"/>
</dbReference>
<feature type="compositionally biased region" description="Basic and acidic residues" evidence="2">
    <location>
        <begin position="10"/>
        <end position="19"/>
    </location>
</feature>
<dbReference type="InterPro" id="IPR001005">
    <property type="entry name" value="SANT/Myb"/>
</dbReference>
<comment type="caution">
    <text evidence="4">The sequence shown here is derived from an EMBL/GenBank/DDBJ whole genome shotgun (WGS) entry which is preliminary data.</text>
</comment>
<dbReference type="SUPFAM" id="SSF46689">
    <property type="entry name" value="Homeodomain-like"/>
    <property type="match status" value="1"/>
</dbReference>